<evidence type="ECO:0000256" key="2">
    <source>
        <dbReference type="ARBA" id="ARBA00022448"/>
    </source>
</evidence>
<evidence type="ECO:0000256" key="6">
    <source>
        <dbReference type="ARBA" id="ARBA00023136"/>
    </source>
</evidence>
<proteinExistence type="inferred from homology"/>
<keyword evidence="2 7" id="KW-0813">Transport</keyword>
<evidence type="ECO:0000256" key="5">
    <source>
        <dbReference type="ARBA" id="ARBA00022989"/>
    </source>
</evidence>
<feature type="transmembrane region" description="Helical" evidence="7">
    <location>
        <begin position="266"/>
        <end position="286"/>
    </location>
</feature>
<dbReference type="PANTHER" id="PTHR30151:SF0">
    <property type="entry name" value="ABC TRANSPORTER PERMEASE PROTEIN MJ0413-RELATED"/>
    <property type="match status" value="1"/>
</dbReference>
<dbReference type="RefSeq" id="WP_256764195.1">
    <property type="nucleotide sequence ID" value="NZ_JANIGO010000002.1"/>
</dbReference>
<dbReference type="CDD" id="cd06261">
    <property type="entry name" value="TM_PBP2"/>
    <property type="match status" value="1"/>
</dbReference>
<evidence type="ECO:0000256" key="3">
    <source>
        <dbReference type="ARBA" id="ARBA00022475"/>
    </source>
</evidence>
<evidence type="ECO:0000313" key="9">
    <source>
        <dbReference type="EMBL" id="MCQ8896423.1"/>
    </source>
</evidence>
<feature type="transmembrane region" description="Helical" evidence="7">
    <location>
        <begin position="79"/>
        <end position="98"/>
    </location>
</feature>
<evidence type="ECO:0000256" key="1">
    <source>
        <dbReference type="ARBA" id="ARBA00004651"/>
    </source>
</evidence>
<keyword evidence="10" id="KW-1185">Reference proteome</keyword>
<protein>
    <submittedName>
        <fullName evidence="9">ABC transporter permease</fullName>
    </submittedName>
</protein>
<name>A0ABT1WHT3_9BURK</name>
<feature type="domain" description="ABC transmembrane type-1" evidence="8">
    <location>
        <begin position="135"/>
        <end position="315"/>
    </location>
</feature>
<evidence type="ECO:0000259" key="8">
    <source>
        <dbReference type="PROSITE" id="PS50928"/>
    </source>
</evidence>
<dbReference type="Proteomes" id="UP001204142">
    <property type="component" value="Unassembled WGS sequence"/>
</dbReference>
<evidence type="ECO:0000256" key="4">
    <source>
        <dbReference type="ARBA" id="ARBA00022692"/>
    </source>
</evidence>
<dbReference type="PANTHER" id="PTHR30151">
    <property type="entry name" value="ALKANE SULFONATE ABC TRANSPORTER-RELATED, MEMBRANE SUBUNIT"/>
    <property type="match status" value="1"/>
</dbReference>
<keyword evidence="5 7" id="KW-1133">Transmembrane helix</keyword>
<evidence type="ECO:0000313" key="10">
    <source>
        <dbReference type="Proteomes" id="UP001204142"/>
    </source>
</evidence>
<dbReference type="SUPFAM" id="SSF161098">
    <property type="entry name" value="MetI-like"/>
    <property type="match status" value="1"/>
</dbReference>
<accession>A0ABT1WHT3</accession>
<gene>
    <name evidence="9" type="ORF">NQT62_08265</name>
</gene>
<comment type="subcellular location">
    <subcellularLocation>
        <location evidence="1 7">Cell membrane</location>
        <topology evidence="1 7">Multi-pass membrane protein</topology>
    </subcellularLocation>
</comment>
<organism evidence="9 10">
    <name type="scientific">Limnobacter humi</name>
    <dbReference type="NCBI Taxonomy" id="1778671"/>
    <lineage>
        <taxon>Bacteria</taxon>
        <taxon>Pseudomonadati</taxon>
        <taxon>Pseudomonadota</taxon>
        <taxon>Betaproteobacteria</taxon>
        <taxon>Burkholderiales</taxon>
        <taxon>Burkholderiaceae</taxon>
        <taxon>Limnobacter</taxon>
    </lineage>
</organism>
<keyword evidence="3" id="KW-1003">Cell membrane</keyword>
<dbReference type="InterPro" id="IPR000515">
    <property type="entry name" value="MetI-like"/>
</dbReference>
<reference evidence="9 10" key="1">
    <citation type="submission" date="2022-07" db="EMBL/GenBank/DDBJ databases">
        <authorList>
            <person name="Xamxidin M."/>
            <person name="Wu M."/>
        </authorList>
    </citation>
    <scope>NUCLEOTIDE SEQUENCE [LARGE SCALE GENOMIC DNA]</scope>
    <source>
        <strain evidence="9 10">NBRC 111650</strain>
    </source>
</reference>
<dbReference type="Gene3D" id="1.10.3720.10">
    <property type="entry name" value="MetI-like"/>
    <property type="match status" value="1"/>
</dbReference>
<feature type="transmembrane region" description="Helical" evidence="7">
    <location>
        <begin position="146"/>
        <end position="164"/>
    </location>
</feature>
<sequence>MMASILGIQTKAAKEYAPVAVVDATGANSASSENTPALVAVEGGGASSSFSLKTSTPSAPVQALGLGARAAMVIRKQMVSVLLAAVSISALLLFWHLATLYKWNFYIRFTNVPSPEAVFTNFVSMAGDHRFQTNIGMSVKRILEGFAIATLLGVMLGLVCGRFKILRGLLFPALEVLRPIPAIAWVPISIMLWPTTETSIVFITFIGAFFPIFMNTMAGVKGVDPVLLRAAQALGASEFTVLTKVVLPAALPSVFTGLAVGMGVAWVSLIAAEMISGQFGVGYFTWEAYSLIEYPNIVLGMVVIGVLGLLCSGAIVWVSRLLMPWVSLAGKGSER</sequence>
<dbReference type="PROSITE" id="PS50928">
    <property type="entry name" value="ABC_TM1"/>
    <property type="match status" value="1"/>
</dbReference>
<feature type="transmembrane region" description="Helical" evidence="7">
    <location>
        <begin position="200"/>
        <end position="220"/>
    </location>
</feature>
<comment type="caution">
    <text evidence="9">The sequence shown here is derived from an EMBL/GenBank/DDBJ whole genome shotgun (WGS) entry which is preliminary data.</text>
</comment>
<keyword evidence="6 7" id="KW-0472">Membrane</keyword>
<comment type="similarity">
    <text evidence="7">Belongs to the binding-protein-dependent transport system permease family.</text>
</comment>
<dbReference type="Pfam" id="PF00528">
    <property type="entry name" value="BPD_transp_1"/>
    <property type="match status" value="1"/>
</dbReference>
<dbReference type="EMBL" id="JANIGO010000002">
    <property type="protein sequence ID" value="MCQ8896423.1"/>
    <property type="molecule type" value="Genomic_DNA"/>
</dbReference>
<feature type="transmembrane region" description="Helical" evidence="7">
    <location>
        <begin position="298"/>
        <end position="318"/>
    </location>
</feature>
<keyword evidence="4 7" id="KW-0812">Transmembrane</keyword>
<dbReference type="InterPro" id="IPR035906">
    <property type="entry name" value="MetI-like_sf"/>
</dbReference>
<evidence type="ECO:0000256" key="7">
    <source>
        <dbReference type="RuleBase" id="RU363032"/>
    </source>
</evidence>